<dbReference type="PROSITE" id="PS50021">
    <property type="entry name" value="CH"/>
    <property type="match status" value="1"/>
</dbReference>
<dbReference type="InterPro" id="IPR036872">
    <property type="entry name" value="CH_dom_sf"/>
</dbReference>
<dbReference type="GeneID" id="113518536"/>
<feature type="coiled-coil region" evidence="12">
    <location>
        <begin position="179"/>
        <end position="213"/>
    </location>
</feature>
<keyword evidence="11" id="KW-0206">Cytoskeleton</keyword>
<evidence type="ECO:0000256" key="4">
    <source>
        <dbReference type="ARBA" id="ARBA00011241"/>
    </source>
</evidence>
<evidence type="ECO:0000256" key="7">
    <source>
        <dbReference type="ARBA" id="ARBA00022583"/>
    </source>
</evidence>
<dbReference type="GO" id="GO:0030705">
    <property type="term" value="P:cytoskeleton-dependent intracellular transport"/>
    <property type="evidence" value="ECO:0007669"/>
    <property type="project" value="InterPro"/>
</dbReference>
<keyword evidence="15" id="KW-1185">Reference proteome</keyword>
<dbReference type="Proteomes" id="UP001652740">
    <property type="component" value="Unplaced"/>
</dbReference>
<dbReference type="GO" id="GO:0051959">
    <property type="term" value="F:dynein light intermediate chain binding"/>
    <property type="evidence" value="ECO:0007669"/>
    <property type="project" value="TreeGrafter"/>
</dbReference>
<name>A0A6J1X135_GALME</name>
<evidence type="ECO:0000256" key="1">
    <source>
        <dbReference type="ARBA" id="ARBA00004177"/>
    </source>
</evidence>
<evidence type="ECO:0000256" key="8">
    <source>
        <dbReference type="ARBA" id="ARBA00022701"/>
    </source>
</evidence>
<dbReference type="FunCoup" id="A0A6J1X135">
    <property type="interactions" value="418"/>
</dbReference>
<dbReference type="GO" id="GO:0031122">
    <property type="term" value="P:cytoplasmic microtubule organization"/>
    <property type="evidence" value="ECO:0007669"/>
    <property type="project" value="InterPro"/>
</dbReference>
<feature type="region of interest" description="Disordered" evidence="13">
    <location>
        <begin position="599"/>
        <end position="636"/>
    </location>
</feature>
<dbReference type="GO" id="GO:0006897">
    <property type="term" value="P:endocytosis"/>
    <property type="evidence" value="ECO:0007669"/>
    <property type="project" value="UniProtKB-KW"/>
</dbReference>
<dbReference type="AlphaFoldDB" id="A0A6J1X135"/>
<dbReference type="CDD" id="cd22222">
    <property type="entry name" value="HkD_Hook"/>
    <property type="match status" value="1"/>
</dbReference>
<feature type="coiled-coil region" evidence="12">
    <location>
        <begin position="363"/>
        <end position="432"/>
    </location>
</feature>
<evidence type="ECO:0000256" key="6">
    <source>
        <dbReference type="ARBA" id="ARBA00022490"/>
    </source>
</evidence>
<feature type="region of interest" description="Disordered" evidence="13">
    <location>
        <begin position="673"/>
        <end position="711"/>
    </location>
</feature>
<organism evidence="15 16">
    <name type="scientific">Galleria mellonella</name>
    <name type="common">Greater wax moth</name>
    <dbReference type="NCBI Taxonomy" id="7137"/>
    <lineage>
        <taxon>Eukaryota</taxon>
        <taxon>Metazoa</taxon>
        <taxon>Ecdysozoa</taxon>
        <taxon>Arthropoda</taxon>
        <taxon>Hexapoda</taxon>
        <taxon>Insecta</taxon>
        <taxon>Pterygota</taxon>
        <taxon>Neoptera</taxon>
        <taxon>Endopterygota</taxon>
        <taxon>Lepidoptera</taxon>
        <taxon>Glossata</taxon>
        <taxon>Ditrysia</taxon>
        <taxon>Pyraloidea</taxon>
        <taxon>Pyralidae</taxon>
        <taxon>Galleriinae</taxon>
        <taxon>Galleria</taxon>
    </lineage>
</organism>
<feature type="coiled-coil region" evidence="12">
    <location>
        <begin position="483"/>
        <end position="559"/>
    </location>
</feature>
<protein>
    <recommendedName>
        <fullName evidence="5">Protein hook</fullName>
    </recommendedName>
</protein>
<feature type="domain" description="Calponin-homology (CH)" evidence="14">
    <location>
        <begin position="6"/>
        <end position="122"/>
    </location>
</feature>
<dbReference type="PANTHER" id="PTHR18947:SF39">
    <property type="entry name" value="PROTEIN HOOK"/>
    <property type="match status" value="1"/>
</dbReference>
<dbReference type="CTD" id="35169"/>
<evidence type="ECO:0000313" key="15">
    <source>
        <dbReference type="Proteomes" id="UP001652740"/>
    </source>
</evidence>
<keyword evidence="6" id="KW-0963">Cytoplasm</keyword>
<evidence type="ECO:0000256" key="9">
    <source>
        <dbReference type="ARBA" id="ARBA00022753"/>
    </source>
</evidence>
<gene>
    <name evidence="16" type="primary">LOC113518536</name>
</gene>
<evidence type="ECO:0000256" key="12">
    <source>
        <dbReference type="SAM" id="Coils"/>
    </source>
</evidence>
<feature type="compositionally biased region" description="Low complexity" evidence="13">
    <location>
        <begin position="599"/>
        <end position="612"/>
    </location>
</feature>
<dbReference type="Pfam" id="PF19047">
    <property type="entry name" value="HOOK_N"/>
    <property type="match status" value="1"/>
</dbReference>
<comment type="subcellular location">
    <subcellularLocation>
        <location evidence="2">Cytoplasm</location>
        <location evidence="2">Cytoskeleton</location>
    </subcellularLocation>
    <subcellularLocation>
        <location evidence="1">Endosome</location>
    </subcellularLocation>
</comment>
<evidence type="ECO:0000256" key="10">
    <source>
        <dbReference type="ARBA" id="ARBA00023054"/>
    </source>
</evidence>
<evidence type="ECO:0000259" key="14">
    <source>
        <dbReference type="PROSITE" id="PS50021"/>
    </source>
</evidence>
<feature type="compositionally biased region" description="Low complexity" evidence="13">
    <location>
        <begin position="688"/>
        <end position="701"/>
    </location>
</feature>
<evidence type="ECO:0000256" key="11">
    <source>
        <dbReference type="ARBA" id="ARBA00023212"/>
    </source>
</evidence>
<dbReference type="GO" id="GO:0005768">
    <property type="term" value="C:endosome"/>
    <property type="evidence" value="ECO:0007669"/>
    <property type="project" value="UniProtKB-SubCell"/>
</dbReference>
<evidence type="ECO:0000313" key="16">
    <source>
        <dbReference type="RefSeq" id="XP_026759314.1"/>
    </source>
</evidence>
<dbReference type="InterPro" id="IPR008636">
    <property type="entry name" value="Hook_C"/>
</dbReference>
<evidence type="ECO:0000256" key="5">
    <source>
        <dbReference type="ARBA" id="ARBA00018971"/>
    </source>
</evidence>
<dbReference type="RefSeq" id="XP_026759314.1">
    <property type="nucleotide sequence ID" value="XM_026903513.3"/>
</dbReference>
<accession>A0A6J1X135</accession>
<dbReference type="PANTHER" id="PTHR18947">
    <property type="entry name" value="HOOK PROTEINS"/>
    <property type="match status" value="1"/>
</dbReference>
<comment type="similarity">
    <text evidence="3">Belongs to the hook family.</text>
</comment>
<keyword evidence="9" id="KW-0967">Endosome</keyword>
<reference evidence="16" key="1">
    <citation type="submission" date="2025-08" db="UniProtKB">
        <authorList>
            <consortium name="RefSeq"/>
        </authorList>
    </citation>
    <scope>IDENTIFICATION</scope>
    <source>
        <tissue evidence="16">Whole larvae</tissue>
    </source>
</reference>
<dbReference type="InterPro" id="IPR043936">
    <property type="entry name" value="HOOK_N"/>
</dbReference>
<feature type="coiled-coil region" evidence="12">
    <location>
        <begin position="246"/>
        <end position="335"/>
    </location>
</feature>
<dbReference type="SUPFAM" id="SSF116907">
    <property type="entry name" value="Hook domain"/>
    <property type="match status" value="1"/>
</dbReference>
<dbReference type="GO" id="GO:0008017">
    <property type="term" value="F:microtubule binding"/>
    <property type="evidence" value="ECO:0007669"/>
    <property type="project" value="InterPro"/>
</dbReference>
<keyword evidence="10 12" id="KW-0175">Coiled coil</keyword>
<dbReference type="InParanoid" id="A0A6J1X135"/>
<sequence>MEGNGVVLCDNLIKWLRTLNLIAKHGNSAELSDGVAIAEALTQIAPEYFTSAWNSKIKTDVGHNWRLKVSNLKKILEGVVDYHQDILNLSLHEFPRPDVVNIAETSDQSDLGRLLQLVLSCAVNCNKKEEYITRIMEMEVSCQRSIMQAIQELETLTLGVNRGSLPLDATGDQTDADMKEVLAQRCHELDTKVKILQEEKMTLLSEVARLTATRAAEGAGADAEAEAELDDAGGSLGPAHAGTLRYSNMRAQLDALKDELDKVELQRDDQRARADALERDLALVKLRNEELQIAASENVVLKDEVDALRETAAKAAALEATVASYKKRMEEHVDLRRQVKLLERANTEHVQRAIEQEQAAVRANTLRAQLDIYKKQVTDLNEKLDAEITKADKLEIENKKLSSRVASAQRERDALLHERDALRDTVDELRCAAITPGASEDNVSRELIPNDLKERLIRLEHENKLLRQNQGAQADQASVQALLEDYAARLEKQRAVNREANQRIMQLEATLEAPHPRLASAIEDSQRKSLQVEELQTALAEERRRVSKLQETLTAREAELLANEDRYKKCVEKAKEVIKSLDPRTTGQQSLSDITLGYSRGAGSNSANASRADITPANNNRHEWSGSGSSESGRGGSEQRLLASAWYQLGARCHRDAVEARFALLSAGHSFLARQRRQPPRPRPPAPAAAAGPASPAAAAPSPAPAPAAAQ</sequence>
<dbReference type="FunFam" id="1.10.418.10:FF:000024">
    <property type="entry name" value="Hook homolog 3 (Drosophila)"/>
    <property type="match status" value="1"/>
</dbReference>
<dbReference type="Gene3D" id="1.10.418.10">
    <property type="entry name" value="Calponin-like domain"/>
    <property type="match status" value="1"/>
</dbReference>
<dbReference type="InterPro" id="IPR001715">
    <property type="entry name" value="CH_dom"/>
</dbReference>
<dbReference type="GO" id="GO:0005813">
    <property type="term" value="C:centrosome"/>
    <property type="evidence" value="ECO:0007669"/>
    <property type="project" value="TreeGrafter"/>
</dbReference>
<keyword evidence="7" id="KW-0254">Endocytosis</keyword>
<dbReference type="KEGG" id="gmw:113518536"/>
<evidence type="ECO:0000256" key="2">
    <source>
        <dbReference type="ARBA" id="ARBA00004245"/>
    </source>
</evidence>
<proteinExistence type="inferred from homology"/>
<keyword evidence="8" id="KW-0493">Microtubule</keyword>
<dbReference type="OrthoDB" id="49395at2759"/>
<evidence type="ECO:0000256" key="3">
    <source>
        <dbReference type="ARBA" id="ARBA00006946"/>
    </source>
</evidence>
<comment type="subunit">
    <text evidence="4">Homodimer. Interacts with microtubules via its N-terminus.</text>
</comment>
<evidence type="ECO:0000256" key="13">
    <source>
        <dbReference type="SAM" id="MobiDB-lite"/>
    </source>
</evidence>
<feature type="compositionally biased region" description="Pro residues" evidence="13">
    <location>
        <begin position="702"/>
        <end position="711"/>
    </location>
</feature>
<dbReference type="Pfam" id="PF05622">
    <property type="entry name" value="HOOK"/>
    <property type="match status" value="2"/>
</dbReference>
<dbReference type="GO" id="GO:0005874">
    <property type="term" value="C:microtubule"/>
    <property type="evidence" value="ECO:0007669"/>
    <property type="project" value="UniProtKB-KW"/>
</dbReference>